<dbReference type="EMBL" id="PISE01000022">
    <property type="protein sequence ID" value="PKG23576.1"/>
    <property type="molecule type" value="Genomic_DNA"/>
</dbReference>
<dbReference type="AlphaFoldDB" id="A0A2N0Z236"/>
<gene>
    <name evidence="1" type="ORF">CWS01_11330</name>
</gene>
<sequence>MEEEFQKKFAGLLSDYTQLLLGQQNKAIQTKVEIWMLYSHMAKSMPSLVKHWNQEFPEGKQEMMNIIAEIKKINEKQKQNK</sequence>
<protein>
    <submittedName>
        <fullName evidence="1">DUF2573 domain-containing protein</fullName>
    </submittedName>
</protein>
<comment type="caution">
    <text evidence="1">The sequence shown here is derived from an EMBL/GenBank/DDBJ whole genome shotgun (WGS) entry which is preliminary data.</text>
</comment>
<dbReference type="Proteomes" id="UP000233375">
    <property type="component" value="Unassembled WGS sequence"/>
</dbReference>
<evidence type="ECO:0000313" key="1">
    <source>
        <dbReference type="EMBL" id="PKG23576.1"/>
    </source>
</evidence>
<name>A0A2N0Z236_9BACI</name>
<proteinExistence type="predicted"/>
<dbReference type="InterPro" id="IPR020393">
    <property type="entry name" value="Uncharacterised_YusU"/>
</dbReference>
<dbReference type="OrthoDB" id="2619783at2"/>
<organism evidence="1 2">
    <name type="scientific">Niallia nealsonii</name>
    <dbReference type="NCBI Taxonomy" id="115979"/>
    <lineage>
        <taxon>Bacteria</taxon>
        <taxon>Bacillati</taxon>
        <taxon>Bacillota</taxon>
        <taxon>Bacilli</taxon>
        <taxon>Bacillales</taxon>
        <taxon>Bacillaceae</taxon>
        <taxon>Niallia</taxon>
    </lineage>
</organism>
<keyword evidence="2" id="KW-1185">Reference proteome</keyword>
<dbReference type="Pfam" id="PF10835">
    <property type="entry name" value="DUF2573"/>
    <property type="match status" value="1"/>
</dbReference>
<accession>A0A2N0Z236</accession>
<dbReference type="RefSeq" id="WP_101177311.1">
    <property type="nucleotide sequence ID" value="NZ_PISE01000022.1"/>
</dbReference>
<evidence type="ECO:0000313" key="2">
    <source>
        <dbReference type="Proteomes" id="UP000233375"/>
    </source>
</evidence>
<reference evidence="1 2" key="1">
    <citation type="journal article" date="2003" name="Int. J. Syst. Evol. Microbiol.">
        <title>Bacillus nealsonii sp. nov., isolated from a spacecraft-assembly facility, whose spores are gamma-radiation resistant.</title>
        <authorList>
            <person name="Venkateswaran K."/>
            <person name="Kempf M."/>
            <person name="Chen F."/>
            <person name="Satomi M."/>
            <person name="Nicholson W."/>
            <person name="Kern R."/>
        </authorList>
    </citation>
    <scope>NUCLEOTIDE SEQUENCE [LARGE SCALE GENOMIC DNA]</scope>
    <source>
        <strain evidence="1 2">FO-92</strain>
    </source>
</reference>